<evidence type="ECO:0000313" key="1">
    <source>
        <dbReference type="EMBL" id="CAB4715316.1"/>
    </source>
</evidence>
<protein>
    <submittedName>
        <fullName evidence="2">Unannotated protein</fullName>
    </submittedName>
</protein>
<sequence>MKKNFIFIGALVVLCSIALAAPAGALSEKDWRKQADNVCRQSQTLLNEDASTVPVDSTGNPSAADFSAFMNDVVKPNYAQVIGSIKALPAPKAIKAQVKKMLSLLQKATDSISPDVTQASLTKLFAPATKVAKKLGLKVCGQ</sequence>
<accession>A0A6J7N6G0</accession>
<name>A0A6J7N6G0_9ZZZZ</name>
<dbReference type="EMBL" id="CAFBOF010000057">
    <property type="protein sequence ID" value="CAB4987878.1"/>
    <property type="molecule type" value="Genomic_DNA"/>
</dbReference>
<gene>
    <name evidence="1" type="ORF">UFOPK2683_00239</name>
    <name evidence="2" type="ORF">UFOPK3897_01554</name>
    <name evidence="3" type="ORF">UFOPK4121_01058</name>
</gene>
<proteinExistence type="predicted"/>
<organism evidence="2">
    <name type="scientific">freshwater metagenome</name>
    <dbReference type="NCBI Taxonomy" id="449393"/>
    <lineage>
        <taxon>unclassified sequences</taxon>
        <taxon>metagenomes</taxon>
        <taxon>ecological metagenomes</taxon>
    </lineage>
</organism>
<evidence type="ECO:0000313" key="3">
    <source>
        <dbReference type="EMBL" id="CAB5027410.1"/>
    </source>
</evidence>
<dbReference type="AlphaFoldDB" id="A0A6J7N6G0"/>
<dbReference type="EMBL" id="CAEZYK010000007">
    <property type="protein sequence ID" value="CAB4715316.1"/>
    <property type="molecule type" value="Genomic_DNA"/>
</dbReference>
<evidence type="ECO:0000313" key="2">
    <source>
        <dbReference type="EMBL" id="CAB4987878.1"/>
    </source>
</evidence>
<reference evidence="2" key="1">
    <citation type="submission" date="2020-05" db="EMBL/GenBank/DDBJ databases">
        <authorList>
            <person name="Chiriac C."/>
            <person name="Salcher M."/>
            <person name="Ghai R."/>
            <person name="Kavagutti S V."/>
        </authorList>
    </citation>
    <scope>NUCLEOTIDE SEQUENCE</scope>
</reference>
<dbReference type="EMBL" id="CAFBPQ010000033">
    <property type="protein sequence ID" value="CAB5027410.1"/>
    <property type="molecule type" value="Genomic_DNA"/>
</dbReference>